<protein>
    <recommendedName>
        <fullName evidence="2">DUF8051 domain-containing protein</fullName>
    </recommendedName>
</protein>
<proteinExistence type="predicted"/>
<evidence type="ECO:0000313" key="4">
    <source>
        <dbReference type="Proteomes" id="UP000319817"/>
    </source>
</evidence>
<feature type="transmembrane region" description="Helical" evidence="1">
    <location>
        <begin position="44"/>
        <end position="64"/>
    </location>
</feature>
<name>A0A517P015_9BACT</name>
<keyword evidence="4" id="KW-1185">Reference proteome</keyword>
<evidence type="ECO:0000313" key="3">
    <source>
        <dbReference type="EMBL" id="QDT12716.1"/>
    </source>
</evidence>
<dbReference type="Proteomes" id="UP000319817">
    <property type="component" value="Chromosome"/>
</dbReference>
<keyword evidence="1" id="KW-0472">Membrane</keyword>
<keyword evidence="1" id="KW-1133">Transmembrane helix</keyword>
<feature type="transmembrane region" description="Helical" evidence="1">
    <location>
        <begin position="71"/>
        <end position="89"/>
    </location>
</feature>
<accession>A0A517P015</accession>
<dbReference type="RefSeq" id="WP_145420569.1">
    <property type="nucleotide sequence ID" value="NZ_CP036526.1"/>
</dbReference>
<organism evidence="3 4">
    <name type="scientific">Stieleria marina</name>
    <dbReference type="NCBI Taxonomy" id="1930275"/>
    <lineage>
        <taxon>Bacteria</taxon>
        <taxon>Pseudomonadati</taxon>
        <taxon>Planctomycetota</taxon>
        <taxon>Planctomycetia</taxon>
        <taxon>Pirellulales</taxon>
        <taxon>Pirellulaceae</taxon>
        <taxon>Stieleria</taxon>
    </lineage>
</organism>
<dbReference type="InterPro" id="IPR058364">
    <property type="entry name" value="DUF8051"/>
</dbReference>
<gene>
    <name evidence="3" type="ORF">K239x_47280</name>
</gene>
<feature type="domain" description="DUF8051" evidence="2">
    <location>
        <begin position="11"/>
        <end position="139"/>
    </location>
</feature>
<keyword evidence="1" id="KW-0812">Transmembrane</keyword>
<dbReference type="Pfam" id="PF26225">
    <property type="entry name" value="DUF8051"/>
    <property type="match status" value="1"/>
</dbReference>
<dbReference type="AlphaFoldDB" id="A0A517P015"/>
<dbReference type="EMBL" id="CP036526">
    <property type="protein sequence ID" value="QDT12716.1"/>
    <property type="molecule type" value="Genomic_DNA"/>
</dbReference>
<evidence type="ECO:0000256" key="1">
    <source>
        <dbReference type="SAM" id="Phobius"/>
    </source>
</evidence>
<evidence type="ECO:0000259" key="2">
    <source>
        <dbReference type="Pfam" id="PF26225"/>
    </source>
</evidence>
<feature type="transmembrane region" description="Helical" evidence="1">
    <location>
        <begin position="147"/>
        <end position="169"/>
    </location>
</feature>
<reference evidence="3 4" key="1">
    <citation type="submission" date="2019-02" db="EMBL/GenBank/DDBJ databases">
        <title>Deep-cultivation of Planctomycetes and their phenomic and genomic characterization uncovers novel biology.</title>
        <authorList>
            <person name="Wiegand S."/>
            <person name="Jogler M."/>
            <person name="Boedeker C."/>
            <person name="Pinto D."/>
            <person name="Vollmers J."/>
            <person name="Rivas-Marin E."/>
            <person name="Kohn T."/>
            <person name="Peeters S.H."/>
            <person name="Heuer A."/>
            <person name="Rast P."/>
            <person name="Oberbeckmann S."/>
            <person name="Bunk B."/>
            <person name="Jeske O."/>
            <person name="Meyerdierks A."/>
            <person name="Storesund J.E."/>
            <person name="Kallscheuer N."/>
            <person name="Luecker S."/>
            <person name="Lage O.M."/>
            <person name="Pohl T."/>
            <person name="Merkel B.J."/>
            <person name="Hornburger P."/>
            <person name="Mueller R.-W."/>
            <person name="Bruemmer F."/>
            <person name="Labrenz M."/>
            <person name="Spormann A.M."/>
            <person name="Op den Camp H."/>
            <person name="Overmann J."/>
            <person name="Amann R."/>
            <person name="Jetten M.S.M."/>
            <person name="Mascher T."/>
            <person name="Medema M.H."/>
            <person name="Devos D.P."/>
            <person name="Kaster A.-K."/>
            <person name="Ovreas L."/>
            <person name="Rohde M."/>
            <person name="Galperin M.Y."/>
            <person name="Jogler C."/>
        </authorList>
    </citation>
    <scope>NUCLEOTIDE SEQUENCE [LARGE SCALE GENOMIC DNA]</scope>
    <source>
        <strain evidence="3 4">K23_9</strain>
    </source>
</reference>
<sequence>MDKPLLSRISLPLLLFASFALLASLVPGGPIETRGFSHIDPVILAAFNVFLTTLGITSVVAAFLVRRDSALAYWASVLIGWCYFLIYVLDLANVFPKSPDPMPPLLLAIEVIGTILSIPLMGLSVFHAKLARGTASGVTTSIGWRTVVALILLSIIGTGVVVFATLAAMRG</sequence>
<dbReference type="OrthoDB" id="6658525at2"/>
<feature type="transmembrane region" description="Helical" evidence="1">
    <location>
        <begin position="105"/>
        <end position="126"/>
    </location>
</feature>